<dbReference type="PANTHER" id="PTHR13774">
    <property type="entry name" value="PHENAZINE BIOSYNTHESIS PROTEIN"/>
    <property type="match status" value="1"/>
</dbReference>
<proteinExistence type="inferred from homology"/>
<dbReference type="EMBL" id="AMGV01000006">
    <property type="protein sequence ID" value="KEF56469.1"/>
    <property type="molecule type" value="Genomic_DNA"/>
</dbReference>
<comment type="caution">
    <text evidence="4">The sequence shown here is derived from an EMBL/GenBank/DDBJ whole genome shotgun (WGS) entry which is preliminary data.</text>
</comment>
<feature type="active site" evidence="3">
    <location>
        <position position="39"/>
    </location>
</feature>
<protein>
    <recommendedName>
        <fullName evidence="6">Phenazine biosynthesis protein</fullName>
    </recommendedName>
</protein>
<name>A0A072P8N5_9EURO</name>
<dbReference type="InterPro" id="IPR003719">
    <property type="entry name" value="Phenazine_PhzF-like"/>
</dbReference>
<gene>
    <name evidence="4" type="ORF">A1O9_08050</name>
</gene>
<dbReference type="PANTHER" id="PTHR13774:SF17">
    <property type="entry name" value="PHENAZINE BIOSYNTHESIS-LIKE DOMAIN-CONTAINING PROTEIN"/>
    <property type="match status" value="1"/>
</dbReference>
<dbReference type="VEuPathDB" id="FungiDB:A1O9_08050"/>
<dbReference type="RefSeq" id="XP_013259059.1">
    <property type="nucleotide sequence ID" value="XM_013403605.1"/>
</dbReference>
<dbReference type="HOGENOM" id="CLU_048756_2_2_1"/>
<evidence type="ECO:0000256" key="1">
    <source>
        <dbReference type="ARBA" id="ARBA00008270"/>
    </source>
</evidence>
<dbReference type="Pfam" id="PF02567">
    <property type="entry name" value="PhzC-PhzF"/>
    <property type="match status" value="1"/>
</dbReference>
<reference evidence="4 5" key="1">
    <citation type="submission" date="2013-03" db="EMBL/GenBank/DDBJ databases">
        <title>The Genome Sequence of Exophiala aquamarina CBS 119918.</title>
        <authorList>
            <consortium name="The Broad Institute Genomics Platform"/>
            <person name="Cuomo C."/>
            <person name="de Hoog S."/>
            <person name="Gorbushina A."/>
            <person name="Walker B."/>
            <person name="Young S.K."/>
            <person name="Zeng Q."/>
            <person name="Gargeya S."/>
            <person name="Fitzgerald M."/>
            <person name="Haas B."/>
            <person name="Abouelleil A."/>
            <person name="Allen A.W."/>
            <person name="Alvarado L."/>
            <person name="Arachchi H.M."/>
            <person name="Berlin A.M."/>
            <person name="Chapman S.B."/>
            <person name="Gainer-Dewar J."/>
            <person name="Goldberg J."/>
            <person name="Griggs A."/>
            <person name="Gujja S."/>
            <person name="Hansen M."/>
            <person name="Howarth C."/>
            <person name="Imamovic A."/>
            <person name="Ireland A."/>
            <person name="Larimer J."/>
            <person name="McCowan C."/>
            <person name="Murphy C."/>
            <person name="Pearson M."/>
            <person name="Poon T.W."/>
            <person name="Priest M."/>
            <person name="Roberts A."/>
            <person name="Saif S."/>
            <person name="Shea T."/>
            <person name="Sisk P."/>
            <person name="Sykes S."/>
            <person name="Wortman J."/>
            <person name="Nusbaum C."/>
            <person name="Birren B."/>
        </authorList>
    </citation>
    <scope>NUCLEOTIDE SEQUENCE [LARGE SCALE GENOMIC DNA]</scope>
    <source>
        <strain evidence="4 5">CBS 119918</strain>
    </source>
</reference>
<dbReference type="OrthoDB" id="412383at2759"/>
<sequence>MTGNDFKGNPTPVFVLDEDQNWPVERVLQAIAREMNQSETIFVKPAAARSRGTYDIRSFTPFAEEPFCGHGIVGAAIALEGRCDQGNLTFQTVGGIFVHAESLGRAETSSGKRTLGQVMTVKLRIPSVPVTEPLDHDLELRERMAKAIEIAPLQILALGRNSLMDLVVEVDSTVDFSADTIKIDAGALMKGSPPGTRSQIITSQGRRDGVDFLKRVFAYGSEDQATGSTHCVLAPYWGSKLGKSCMKAKQVSERTGEAEVESIVNDGGGHVGLTGSGVLIMEGRILVPRVARFDTKL</sequence>
<dbReference type="PIRSF" id="PIRSF016184">
    <property type="entry name" value="PhzC_PhzF"/>
    <property type="match status" value="1"/>
</dbReference>
<dbReference type="SUPFAM" id="SSF54506">
    <property type="entry name" value="Diaminopimelate epimerase-like"/>
    <property type="match status" value="1"/>
</dbReference>
<dbReference type="AlphaFoldDB" id="A0A072P8N5"/>
<dbReference type="Proteomes" id="UP000027920">
    <property type="component" value="Unassembled WGS sequence"/>
</dbReference>
<evidence type="ECO:0000256" key="2">
    <source>
        <dbReference type="ARBA" id="ARBA00023235"/>
    </source>
</evidence>
<dbReference type="STRING" id="1182545.A0A072P8N5"/>
<evidence type="ECO:0000313" key="4">
    <source>
        <dbReference type="EMBL" id="KEF56469.1"/>
    </source>
</evidence>
<comment type="similarity">
    <text evidence="1">Belongs to the PhzF family.</text>
</comment>
<dbReference type="GO" id="GO:0005737">
    <property type="term" value="C:cytoplasm"/>
    <property type="evidence" value="ECO:0007669"/>
    <property type="project" value="TreeGrafter"/>
</dbReference>
<dbReference type="GO" id="GO:0016853">
    <property type="term" value="F:isomerase activity"/>
    <property type="evidence" value="ECO:0007669"/>
    <property type="project" value="UniProtKB-KW"/>
</dbReference>
<keyword evidence="5" id="KW-1185">Reference proteome</keyword>
<dbReference type="GeneID" id="25282963"/>
<dbReference type="Gene3D" id="3.10.310.10">
    <property type="entry name" value="Diaminopimelate Epimerase, Chain A, domain 1"/>
    <property type="match status" value="2"/>
</dbReference>
<evidence type="ECO:0000313" key="5">
    <source>
        <dbReference type="Proteomes" id="UP000027920"/>
    </source>
</evidence>
<keyword evidence="2" id="KW-0413">Isomerase</keyword>
<organism evidence="4 5">
    <name type="scientific">Exophiala aquamarina CBS 119918</name>
    <dbReference type="NCBI Taxonomy" id="1182545"/>
    <lineage>
        <taxon>Eukaryota</taxon>
        <taxon>Fungi</taxon>
        <taxon>Dikarya</taxon>
        <taxon>Ascomycota</taxon>
        <taxon>Pezizomycotina</taxon>
        <taxon>Eurotiomycetes</taxon>
        <taxon>Chaetothyriomycetidae</taxon>
        <taxon>Chaetothyriales</taxon>
        <taxon>Herpotrichiellaceae</taxon>
        <taxon>Exophiala</taxon>
    </lineage>
</organism>
<accession>A0A072P8N5</accession>
<evidence type="ECO:0008006" key="6">
    <source>
        <dbReference type="Google" id="ProtNLM"/>
    </source>
</evidence>
<evidence type="ECO:0000256" key="3">
    <source>
        <dbReference type="PIRSR" id="PIRSR016184-1"/>
    </source>
</evidence>